<dbReference type="InterPro" id="IPR006073">
    <property type="entry name" value="GTP-bd"/>
</dbReference>
<reference evidence="9 10" key="1">
    <citation type="journal article" date="2007" name="Proc. Natl. Acad. Sci. U.S.A.">
        <title>Nucleomorph genome of Hemiselmis andersenii reveals complete intron loss and compaction as a driver of protein structure and function.</title>
        <authorList>
            <person name="Lane C.E."/>
            <person name="van den Heuvel K."/>
            <person name="Kozera C."/>
            <person name="Curtis B.A."/>
            <person name="Parsons B.J."/>
            <person name="Bowman S."/>
            <person name="Archibald J.M."/>
        </authorList>
    </citation>
    <scope>NUCLEOTIDE SEQUENCE [LARGE SCALE GENOMIC DNA]</scope>
    <source>
        <strain evidence="9 10">CCMP644</strain>
    </source>
</reference>
<dbReference type="CDD" id="cd01894">
    <property type="entry name" value="EngA1"/>
    <property type="match status" value="1"/>
</dbReference>
<keyword evidence="4 7" id="KW-0677">Repeat</keyword>
<evidence type="ECO:0000313" key="10">
    <source>
        <dbReference type="Proteomes" id="UP000243127"/>
    </source>
</evidence>
<dbReference type="InterPro" id="IPR005225">
    <property type="entry name" value="Small_GTP-bd"/>
</dbReference>
<dbReference type="InterPro" id="IPR031166">
    <property type="entry name" value="G_ENGA"/>
</dbReference>
<dbReference type="NCBIfam" id="TIGR03594">
    <property type="entry name" value="GTPase_EngA"/>
    <property type="match status" value="1"/>
</dbReference>
<keyword evidence="9" id="KW-0542">Nucleomorph</keyword>
<geneLocation type="nucleomorph" evidence="9"/>
<evidence type="ECO:0000256" key="4">
    <source>
        <dbReference type="ARBA" id="ARBA00022737"/>
    </source>
</evidence>
<dbReference type="InterPro" id="IPR027417">
    <property type="entry name" value="P-loop_NTPase"/>
</dbReference>
<dbReference type="EMBL" id="CP000882">
    <property type="protein sequence ID" value="ABW98167.1"/>
    <property type="molecule type" value="Genomic_DNA"/>
</dbReference>
<dbReference type="GO" id="GO:0042254">
    <property type="term" value="P:ribosome biogenesis"/>
    <property type="evidence" value="ECO:0007669"/>
    <property type="project" value="UniProtKB-KW"/>
</dbReference>
<dbReference type="Gene3D" id="3.40.50.300">
    <property type="entry name" value="P-loop containing nucleotide triphosphate hydrolases"/>
    <property type="match status" value="2"/>
</dbReference>
<dbReference type="SUPFAM" id="SSF52540">
    <property type="entry name" value="P-loop containing nucleoside triphosphate hydrolases"/>
    <property type="match status" value="2"/>
</dbReference>
<dbReference type="HAMAP" id="MF_00195">
    <property type="entry name" value="GTPase_Der"/>
    <property type="match status" value="1"/>
</dbReference>
<evidence type="ECO:0000256" key="1">
    <source>
        <dbReference type="ARBA" id="ARBA00008279"/>
    </source>
</evidence>
<dbReference type="InterPro" id="IPR016484">
    <property type="entry name" value="GTPase_Der"/>
</dbReference>
<accession>A9BKJ6</accession>
<gene>
    <name evidence="9" type="ORF">HAN_2g351</name>
</gene>
<dbReference type="GO" id="GO:0043022">
    <property type="term" value="F:ribosome binding"/>
    <property type="evidence" value="ECO:0007669"/>
    <property type="project" value="TreeGrafter"/>
</dbReference>
<dbReference type="NCBIfam" id="TIGR00231">
    <property type="entry name" value="small_GTP"/>
    <property type="match status" value="2"/>
</dbReference>
<sequence length="519" mass="59037">MEIFFIHTLLYGKNNFSKNNWLNKYRKTYKPNSGDRIELNKKLFNSKKISINMKNSNRDREGLPLENSYLKNQNRRIPIVAIVGRGNVGKSTLVNRISGAFEDGSIVHDLEGVTRDKNYRKAFWCEHQFLVTDTGGFAFEENNSNKFEADVKEQALKAIEEANVIIFVVDGKCELDINDIELANYLKFQKTPVLLAVNKSENLKKFDSEGSKFWSLGFGEPIPISAIHGTNTDVLLDKTITHLPKISFPFSETSIKVAIIGKPNVGKSSILNFLTNKKRAIVSDIPGTTRDSCDSFISGGSNSNIYNLIDTAGIRKKKMIEYGPEFFMINRTFKAIQKCDCVLFVIDASTGITEQDQKLSERIQEQGKSCVIIFNKWDKISSKDKLNFQKFKLLIKRMLQPISWADVLFTSAINGNSCNKIFDYIDSAITQYNRHVSTSIYNEIVQEAIKWKAPPLFKTGKQGKIYYCTQVSDQPPGIAIFVNDSNLFNDTYKKYIEAQFRTALGFKGTSLKIFWTTRR</sequence>
<comment type="similarity">
    <text evidence="1 7">Belongs to the TRAFAC class TrmE-Era-EngA-EngB-Septin-like GTPase superfamily. EngA (Der) GTPase family.</text>
</comment>
<comment type="function">
    <text evidence="7">GTPase that plays an essential role in the late steps of ribosome biogenesis.</text>
</comment>
<evidence type="ECO:0000313" key="9">
    <source>
        <dbReference type="EMBL" id="ABW98167.1"/>
    </source>
</evidence>
<keyword evidence="3" id="KW-0690">Ribosome biogenesis</keyword>
<evidence type="ECO:0000256" key="2">
    <source>
        <dbReference type="ARBA" id="ARBA00020953"/>
    </source>
</evidence>
<dbReference type="PRINTS" id="PR00326">
    <property type="entry name" value="GTP1OBG"/>
</dbReference>
<dbReference type="Gene3D" id="3.30.300.20">
    <property type="match status" value="1"/>
</dbReference>
<keyword evidence="5 7" id="KW-0547">Nucleotide-binding</keyword>
<evidence type="ECO:0000259" key="8">
    <source>
        <dbReference type="PROSITE" id="PS51712"/>
    </source>
</evidence>
<evidence type="ECO:0000256" key="7">
    <source>
        <dbReference type="RuleBase" id="RU004481"/>
    </source>
</evidence>
<dbReference type="PROSITE" id="PS51712">
    <property type="entry name" value="G_ENGA"/>
    <property type="match status" value="1"/>
</dbReference>
<evidence type="ECO:0000256" key="3">
    <source>
        <dbReference type="ARBA" id="ARBA00022517"/>
    </source>
</evidence>
<evidence type="ECO:0000256" key="6">
    <source>
        <dbReference type="ARBA" id="ARBA00023134"/>
    </source>
</evidence>
<dbReference type="Proteomes" id="UP000243127">
    <property type="component" value="Nucleomorph 2"/>
</dbReference>
<dbReference type="GO" id="GO:0005525">
    <property type="term" value="F:GTP binding"/>
    <property type="evidence" value="ECO:0007669"/>
    <property type="project" value="UniProtKB-KW"/>
</dbReference>
<dbReference type="PIRSF" id="PIRSF006485">
    <property type="entry name" value="GTP-binding_EngA"/>
    <property type="match status" value="1"/>
</dbReference>
<protein>
    <recommendedName>
        <fullName evidence="2 7">GTPase Der</fullName>
    </recommendedName>
</protein>
<dbReference type="PANTHER" id="PTHR43834:SF6">
    <property type="entry name" value="GTPASE DER"/>
    <property type="match status" value="1"/>
</dbReference>
<organism evidence="9 10">
    <name type="scientific">Hemiselmis andersenii</name>
    <name type="common">Cryptophyte alga</name>
    <dbReference type="NCBI Taxonomy" id="464988"/>
    <lineage>
        <taxon>Eukaryota</taxon>
        <taxon>Cryptophyceae</taxon>
        <taxon>Cryptomonadales</taxon>
        <taxon>Hemiselmidaceae</taxon>
        <taxon>Hemiselmis</taxon>
    </lineage>
</organism>
<feature type="domain" description="EngA-type G" evidence="8">
    <location>
        <begin position="255"/>
        <end position="433"/>
    </location>
</feature>
<dbReference type="FunFam" id="3.30.300.20:FF:000004">
    <property type="entry name" value="GTPase Der"/>
    <property type="match status" value="1"/>
</dbReference>
<dbReference type="AlphaFoldDB" id="A9BKJ6"/>
<dbReference type="Pfam" id="PF01926">
    <property type="entry name" value="MMR_HSR1"/>
    <property type="match status" value="2"/>
</dbReference>
<dbReference type="InterPro" id="IPR032859">
    <property type="entry name" value="KH_dom-like"/>
</dbReference>
<dbReference type="PANTHER" id="PTHR43834">
    <property type="entry name" value="GTPASE DER"/>
    <property type="match status" value="1"/>
</dbReference>
<dbReference type="CDD" id="cd01895">
    <property type="entry name" value="EngA2"/>
    <property type="match status" value="1"/>
</dbReference>
<dbReference type="GeneID" id="5739704"/>
<proteinExistence type="inferred from homology"/>
<dbReference type="InterPro" id="IPR015946">
    <property type="entry name" value="KH_dom-like_a/b"/>
</dbReference>
<evidence type="ECO:0000256" key="5">
    <source>
        <dbReference type="ARBA" id="ARBA00022741"/>
    </source>
</evidence>
<dbReference type="RefSeq" id="XP_001712492.1">
    <property type="nucleotide sequence ID" value="XM_001712440.1"/>
</dbReference>
<dbReference type="Pfam" id="PF14714">
    <property type="entry name" value="KH_dom-like"/>
    <property type="match status" value="1"/>
</dbReference>
<name>A9BKJ6_HEMAN</name>
<keyword evidence="6 7" id="KW-0342">GTP-binding</keyword>
<dbReference type="FunFam" id="3.40.50.300:FF:000040">
    <property type="entry name" value="GTPase Der"/>
    <property type="match status" value="1"/>
</dbReference>